<keyword evidence="8" id="KW-0418">Kinase</keyword>
<keyword evidence="6" id="KW-0808">Transferase</keyword>
<evidence type="ECO:0000256" key="6">
    <source>
        <dbReference type="ARBA" id="ARBA00022679"/>
    </source>
</evidence>
<sequence>MARVVKALKTIRNNWKKSIFFFGAALYGVRYGVDKYKYELNSLYLVCFSTFQLMRAYCEEALQYGELMLPKGGRPRHITVILNPAANRRTSKKNFEKYCAPMLHLAGICVDIIQTEFEGQARGLVESLDSVVDAIVVAGGDGTASETVTGLLRRADGDLALQRKFPIGILPLGRTNTVARSLFMDSNNVKMMAEATMAIIKEVTKPIDVIKIEVLETETDIPGKPVYCLGGIQWGAYRDAHAKRDKYWYWGVLRSYVSYIFMGMKGEKAGMSWQCEGHLNYVLPCKGCSKCKIEEKSENSSYRWWHVFIPKHTSASGNAADKDYSNVINEQCGTNLQKEISTVDLNVTTANTSPKCIRDGDPHIQVALGPPSVGYTEFVSEGWRRENGEMPCYENILEVRELELRPVLKETKSEDQQQWISIDNEDYEVKPIHATLLPKKVHVFCKPADNIS</sequence>
<comment type="similarity">
    <text evidence="21">Belongs to the AGK family.</text>
</comment>
<keyword evidence="11" id="KW-0443">Lipid metabolism</keyword>
<evidence type="ECO:0000256" key="29">
    <source>
        <dbReference type="ARBA" id="ARBA00048876"/>
    </source>
</evidence>
<keyword evidence="10" id="KW-0067">ATP-binding</keyword>
<evidence type="ECO:0000256" key="21">
    <source>
        <dbReference type="ARBA" id="ARBA00025749"/>
    </source>
</evidence>
<comment type="pathway">
    <text evidence="4">Lipid metabolism; glycerolipid metabolism.</text>
</comment>
<dbReference type="EC" id="2.7.1.107" evidence="5"/>
<dbReference type="SMART" id="SM00046">
    <property type="entry name" value="DAGKc"/>
    <property type="match status" value="1"/>
</dbReference>
<evidence type="ECO:0000256" key="26">
    <source>
        <dbReference type="ARBA" id="ARBA00044480"/>
    </source>
</evidence>
<dbReference type="SUPFAM" id="SSF111331">
    <property type="entry name" value="NAD kinase/diacylglycerol kinase-like"/>
    <property type="match status" value="1"/>
</dbReference>
<comment type="catalytic activity">
    <reaction evidence="28">
        <text>a monoacylglycerol + ATP = a monoacyl-sn-glycero-3-phosphate + ADP + H(+)</text>
        <dbReference type="Rhea" id="RHEA:19293"/>
        <dbReference type="ChEBI" id="CHEBI:15378"/>
        <dbReference type="ChEBI" id="CHEBI:17408"/>
        <dbReference type="ChEBI" id="CHEBI:30616"/>
        <dbReference type="ChEBI" id="CHEBI:77589"/>
        <dbReference type="ChEBI" id="CHEBI:456216"/>
        <dbReference type="EC" id="2.7.1.94"/>
    </reaction>
    <physiologicalReaction direction="left-to-right" evidence="28">
        <dbReference type="Rhea" id="RHEA:19294"/>
    </physiologicalReaction>
</comment>
<evidence type="ECO:0000256" key="7">
    <source>
        <dbReference type="ARBA" id="ARBA00022741"/>
    </source>
</evidence>
<evidence type="ECO:0000256" key="23">
    <source>
        <dbReference type="ARBA" id="ARBA00026098"/>
    </source>
</evidence>
<evidence type="ECO:0000256" key="5">
    <source>
        <dbReference type="ARBA" id="ARBA00012133"/>
    </source>
</evidence>
<dbReference type="InterPro" id="IPR045579">
    <property type="entry name" value="AGK_C"/>
</dbReference>
<dbReference type="Proteomes" id="UP001148838">
    <property type="component" value="Unassembled WGS sequence"/>
</dbReference>
<evidence type="ECO:0000256" key="20">
    <source>
        <dbReference type="ARBA" id="ARBA00024636"/>
    </source>
</evidence>
<comment type="catalytic activity">
    <reaction evidence="17">
        <text>1-(9Z-octadecenoyl)-sn-glycerol + ATP = 1-(9Z-octadecenoyl)-sn-glycero-3-phosphate + ADP + H(+)</text>
        <dbReference type="Rhea" id="RHEA:41079"/>
        <dbReference type="ChEBI" id="CHEBI:15378"/>
        <dbReference type="ChEBI" id="CHEBI:30616"/>
        <dbReference type="ChEBI" id="CHEBI:74544"/>
        <dbReference type="ChEBI" id="CHEBI:75757"/>
        <dbReference type="ChEBI" id="CHEBI:456216"/>
    </reaction>
    <physiologicalReaction direction="left-to-right" evidence="17">
        <dbReference type="Rhea" id="RHEA:41080"/>
    </physiologicalReaction>
</comment>
<comment type="catalytic activity">
    <reaction evidence="18">
        <text>a 1-acyl-sn-glycerol + ATP = a 1-acyl-sn-glycero-3-phosphate + ADP + H(+)</text>
        <dbReference type="Rhea" id="RHEA:33747"/>
        <dbReference type="ChEBI" id="CHEBI:15378"/>
        <dbReference type="ChEBI" id="CHEBI:30616"/>
        <dbReference type="ChEBI" id="CHEBI:57970"/>
        <dbReference type="ChEBI" id="CHEBI:64683"/>
        <dbReference type="ChEBI" id="CHEBI:456216"/>
    </reaction>
    <physiologicalReaction direction="left-to-right" evidence="18">
        <dbReference type="Rhea" id="RHEA:33748"/>
    </physiologicalReaction>
</comment>
<dbReference type="InterPro" id="IPR001206">
    <property type="entry name" value="Diacylglycerol_kinase_cat_dom"/>
</dbReference>
<dbReference type="Pfam" id="PF00781">
    <property type="entry name" value="DAGK_cat"/>
    <property type="match status" value="1"/>
</dbReference>
<comment type="catalytic activity">
    <reaction evidence="27">
        <text>an N-acylsphing-4-enine + ATP = an N-acylsphing-4-enine 1-phosphate + ADP + H(+)</text>
        <dbReference type="Rhea" id="RHEA:17929"/>
        <dbReference type="ChEBI" id="CHEBI:15378"/>
        <dbReference type="ChEBI" id="CHEBI:30616"/>
        <dbReference type="ChEBI" id="CHEBI:52639"/>
        <dbReference type="ChEBI" id="CHEBI:57674"/>
        <dbReference type="ChEBI" id="CHEBI:456216"/>
        <dbReference type="EC" id="2.7.1.138"/>
    </reaction>
    <physiologicalReaction direction="left-to-right" evidence="27">
        <dbReference type="Rhea" id="RHEA:17930"/>
    </physiologicalReaction>
</comment>
<keyword evidence="32" id="KW-1185">Reference proteome</keyword>
<evidence type="ECO:0000256" key="2">
    <source>
        <dbReference type="ARBA" id="ARBA00004569"/>
    </source>
</evidence>
<evidence type="ECO:0000256" key="8">
    <source>
        <dbReference type="ARBA" id="ARBA00022777"/>
    </source>
</evidence>
<dbReference type="EC" id="2.7.1.138" evidence="22"/>
<keyword evidence="7" id="KW-0547">Nucleotide-binding</keyword>
<proteinExistence type="inferred from homology"/>
<evidence type="ECO:0000256" key="19">
    <source>
        <dbReference type="ARBA" id="ARBA00024556"/>
    </source>
</evidence>
<evidence type="ECO:0000256" key="17">
    <source>
        <dbReference type="ARBA" id="ARBA00024505"/>
    </source>
</evidence>
<evidence type="ECO:0000256" key="24">
    <source>
        <dbReference type="ARBA" id="ARBA00026142"/>
    </source>
</evidence>
<evidence type="ECO:0000256" key="18">
    <source>
        <dbReference type="ARBA" id="ARBA00024512"/>
    </source>
</evidence>
<protein>
    <recommendedName>
        <fullName evidence="24">Acylglycerol kinase, mitochondrial</fullName>
        <ecNumber evidence="5">2.7.1.107</ecNumber>
        <ecNumber evidence="22">2.7.1.138</ecNumber>
        <ecNumber evidence="23">2.7.1.94</ecNumber>
    </recommendedName>
    <alternativeName>
        <fullName evidence="25">Multiple substrate lipid kinase</fullName>
    </alternativeName>
</protein>
<dbReference type="EC" id="2.7.1.94" evidence="23"/>
<dbReference type="PANTHER" id="PTHR12358">
    <property type="entry name" value="SPHINGOSINE KINASE"/>
    <property type="match status" value="1"/>
</dbReference>
<evidence type="ECO:0000256" key="28">
    <source>
        <dbReference type="ARBA" id="ARBA00048663"/>
    </source>
</evidence>
<comment type="catalytic activity">
    <reaction evidence="15">
        <text>a 1,2-diacyl-sn-glycerol + ATP = a 1,2-diacyl-sn-glycero-3-phosphate + ADP + H(+)</text>
        <dbReference type="Rhea" id="RHEA:10272"/>
        <dbReference type="ChEBI" id="CHEBI:15378"/>
        <dbReference type="ChEBI" id="CHEBI:17815"/>
        <dbReference type="ChEBI" id="CHEBI:30616"/>
        <dbReference type="ChEBI" id="CHEBI:58608"/>
        <dbReference type="ChEBI" id="CHEBI:456216"/>
        <dbReference type="EC" id="2.7.1.107"/>
    </reaction>
    <physiologicalReaction direction="left-to-right" evidence="15">
        <dbReference type="Rhea" id="RHEA:10273"/>
    </physiologicalReaction>
</comment>
<evidence type="ECO:0000256" key="4">
    <source>
        <dbReference type="ARBA" id="ARBA00005175"/>
    </source>
</evidence>
<evidence type="ECO:0000256" key="12">
    <source>
        <dbReference type="ARBA" id="ARBA00023128"/>
    </source>
</evidence>
<evidence type="ECO:0000256" key="22">
    <source>
        <dbReference type="ARBA" id="ARBA00026096"/>
    </source>
</evidence>
<dbReference type="InterPro" id="IPR017438">
    <property type="entry name" value="ATP-NAD_kinase_N"/>
</dbReference>
<comment type="caution">
    <text evidence="31">The sequence shown here is derived from an EMBL/GenBank/DDBJ whole genome shotgun (WGS) entry which is preliminary data.</text>
</comment>
<reference evidence="31 32" key="1">
    <citation type="journal article" date="2022" name="Allergy">
        <title>Genome assembly and annotation of Periplaneta americana reveal a comprehensive cockroach allergen profile.</title>
        <authorList>
            <person name="Wang L."/>
            <person name="Xiong Q."/>
            <person name="Saelim N."/>
            <person name="Wang L."/>
            <person name="Nong W."/>
            <person name="Wan A.T."/>
            <person name="Shi M."/>
            <person name="Liu X."/>
            <person name="Cao Q."/>
            <person name="Hui J.H.L."/>
            <person name="Sookrung N."/>
            <person name="Leung T.F."/>
            <person name="Tungtrongchitr A."/>
            <person name="Tsui S.K.W."/>
        </authorList>
    </citation>
    <scope>NUCLEOTIDE SEQUENCE [LARGE SCALE GENOMIC DNA]</scope>
    <source>
        <strain evidence="31">PWHHKU_190912</strain>
    </source>
</reference>
<dbReference type="Gene3D" id="3.40.50.10330">
    <property type="entry name" value="Probable inorganic polyphosphate/atp-NAD kinase, domain 1"/>
    <property type="match status" value="1"/>
</dbReference>
<dbReference type="PANTHER" id="PTHR12358:SF31">
    <property type="entry name" value="ACYLGLYCEROL KINASE, MITOCHONDRIAL"/>
    <property type="match status" value="1"/>
</dbReference>
<comment type="catalytic activity">
    <reaction evidence="20">
        <text>1-hexadecanoyl-sn-glycerol + ATP = 1-hexadecanoyl-sn-glycero-3-phosphate + ADP + H(+)</text>
        <dbReference type="Rhea" id="RHEA:43308"/>
        <dbReference type="ChEBI" id="CHEBI:15378"/>
        <dbReference type="ChEBI" id="CHEBI:30616"/>
        <dbReference type="ChEBI" id="CHEBI:57518"/>
        <dbReference type="ChEBI" id="CHEBI:75542"/>
        <dbReference type="ChEBI" id="CHEBI:456216"/>
    </reaction>
    <physiologicalReaction direction="left-to-right" evidence="20">
        <dbReference type="Rhea" id="RHEA:43309"/>
    </physiologicalReaction>
</comment>
<comment type="catalytic activity">
    <reaction evidence="29">
        <text>N-(hexanoyl)sphing-4-enine + ATP = N-hexanoylsphing-4-enine 1-phosphate + ADP + H(+)</text>
        <dbReference type="Rhea" id="RHEA:43312"/>
        <dbReference type="ChEBI" id="CHEBI:15378"/>
        <dbReference type="ChEBI" id="CHEBI:30616"/>
        <dbReference type="ChEBI" id="CHEBI:63867"/>
        <dbReference type="ChEBI" id="CHEBI:82959"/>
        <dbReference type="ChEBI" id="CHEBI:456216"/>
    </reaction>
    <physiologicalReaction direction="left-to-right" evidence="29">
        <dbReference type="Rhea" id="RHEA:43313"/>
    </physiologicalReaction>
</comment>
<name>A0ABQ8T313_PERAM</name>
<comment type="catalytic activity">
    <reaction evidence="14">
        <text>1,2-di-(9Z-octadecenoyl)-sn-glycerol + ATP = 1,2-di-(9Z-octadecenoyl)-sn-glycero-3-phosphate + ADP + H(+)</text>
        <dbReference type="Rhea" id="RHEA:40327"/>
        <dbReference type="ChEBI" id="CHEBI:15378"/>
        <dbReference type="ChEBI" id="CHEBI:30616"/>
        <dbReference type="ChEBI" id="CHEBI:52333"/>
        <dbReference type="ChEBI" id="CHEBI:74546"/>
        <dbReference type="ChEBI" id="CHEBI:456216"/>
    </reaction>
    <physiologicalReaction direction="left-to-right" evidence="14">
        <dbReference type="Rhea" id="RHEA:40328"/>
    </physiologicalReaction>
</comment>
<gene>
    <name evidence="31" type="ORF">ANN_08471</name>
</gene>
<evidence type="ECO:0000256" key="10">
    <source>
        <dbReference type="ARBA" id="ARBA00022840"/>
    </source>
</evidence>
<evidence type="ECO:0000256" key="16">
    <source>
        <dbReference type="ARBA" id="ARBA00024483"/>
    </source>
</evidence>
<evidence type="ECO:0000256" key="1">
    <source>
        <dbReference type="ARBA" id="ARBA00001946"/>
    </source>
</evidence>
<comment type="subcellular location">
    <subcellularLocation>
        <location evidence="3">Mitochondrion inner membrane</location>
        <topology evidence="3">Peripheral membrane protein</topology>
    </subcellularLocation>
    <subcellularLocation>
        <location evidence="2">Mitochondrion intermembrane space</location>
    </subcellularLocation>
</comment>
<feature type="domain" description="DAGKc" evidence="30">
    <location>
        <begin position="73"/>
        <end position="217"/>
    </location>
</feature>
<organism evidence="31 32">
    <name type="scientific">Periplaneta americana</name>
    <name type="common">American cockroach</name>
    <name type="synonym">Blatta americana</name>
    <dbReference type="NCBI Taxonomy" id="6978"/>
    <lineage>
        <taxon>Eukaryota</taxon>
        <taxon>Metazoa</taxon>
        <taxon>Ecdysozoa</taxon>
        <taxon>Arthropoda</taxon>
        <taxon>Hexapoda</taxon>
        <taxon>Insecta</taxon>
        <taxon>Pterygota</taxon>
        <taxon>Neoptera</taxon>
        <taxon>Polyneoptera</taxon>
        <taxon>Dictyoptera</taxon>
        <taxon>Blattodea</taxon>
        <taxon>Blattoidea</taxon>
        <taxon>Blattidae</taxon>
        <taxon>Blattinae</taxon>
        <taxon>Periplaneta</taxon>
    </lineage>
</organism>
<evidence type="ECO:0000256" key="25">
    <source>
        <dbReference type="ARBA" id="ARBA00030553"/>
    </source>
</evidence>
<comment type="cofactor">
    <cofactor evidence="1">
        <name>Mg(2+)</name>
        <dbReference type="ChEBI" id="CHEBI:18420"/>
    </cofactor>
</comment>
<evidence type="ECO:0000259" key="30">
    <source>
        <dbReference type="PROSITE" id="PS50146"/>
    </source>
</evidence>
<accession>A0ABQ8T313</accession>
<keyword evidence="12" id="KW-0496">Mitochondrion</keyword>
<keyword evidence="9" id="KW-0999">Mitochondrion inner membrane</keyword>
<evidence type="ECO:0000313" key="31">
    <source>
        <dbReference type="EMBL" id="KAJ4440332.1"/>
    </source>
</evidence>
<comment type="catalytic activity">
    <reaction evidence="26">
        <text>a 2-acylglycerol + ATP = a 2-acyl-sn-glycerol 3-phosphate + ADP + H(+)</text>
        <dbReference type="Rhea" id="RHEA:39847"/>
        <dbReference type="ChEBI" id="CHEBI:15378"/>
        <dbReference type="ChEBI" id="CHEBI:17389"/>
        <dbReference type="ChEBI" id="CHEBI:30616"/>
        <dbReference type="ChEBI" id="CHEBI:64982"/>
        <dbReference type="ChEBI" id="CHEBI:456216"/>
    </reaction>
    <physiologicalReaction direction="left-to-right" evidence="26">
        <dbReference type="Rhea" id="RHEA:39848"/>
    </physiologicalReaction>
</comment>
<evidence type="ECO:0000256" key="11">
    <source>
        <dbReference type="ARBA" id="ARBA00023098"/>
    </source>
</evidence>
<dbReference type="InterPro" id="IPR050187">
    <property type="entry name" value="Lipid_Phosphate_FormReg"/>
</dbReference>
<evidence type="ECO:0000256" key="14">
    <source>
        <dbReference type="ARBA" id="ARBA00023371"/>
    </source>
</evidence>
<dbReference type="EMBL" id="JAJSOF020000017">
    <property type="protein sequence ID" value="KAJ4440332.1"/>
    <property type="molecule type" value="Genomic_DNA"/>
</dbReference>
<comment type="catalytic activity">
    <reaction evidence="19">
        <text>2-(5Z,8Z,11Z,14Z-eicosatetraenoyl)-glycerol + ATP = 2-(5Z,8Z,11Z,14Z-eicosatetraenoyl)-sn-glycero-3-phosphate + ADP + H(+)</text>
        <dbReference type="Rhea" id="RHEA:43316"/>
        <dbReference type="ChEBI" id="CHEBI:15378"/>
        <dbReference type="ChEBI" id="CHEBI:30616"/>
        <dbReference type="ChEBI" id="CHEBI:52392"/>
        <dbReference type="ChEBI" id="CHEBI:78209"/>
        <dbReference type="ChEBI" id="CHEBI:456216"/>
    </reaction>
    <physiologicalReaction direction="left-to-right" evidence="19">
        <dbReference type="Rhea" id="RHEA:43317"/>
    </physiologicalReaction>
</comment>
<keyword evidence="13" id="KW-0472">Membrane</keyword>
<dbReference type="PROSITE" id="PS50146">
    <property type="entry name" value="DAGK"/>
    <property type="match status" value="1"/>
</dbReference>
<evidence type="ECO:0000256" key="27">
    <source>
        <dbReference type="ARBA" id="ARBA00048034"/>
    </source>
</evidence>
<dbReference type="Pfam" id="PF19712">
    <property type="entry name" value="AGK_C"/>
    <property type="match status" value="1"/>
</dbReference>
<evidence type="ECO:0000256" key="9">
    <source>
        <dbReference type="ARBA" id="ARBA00022792"/>
    </source>
</evidence>
<dbReference type="InterPro" id="IPR016064">
    <property type="entry name" value="NAD/diacylglycerol_kinase_sf"/>
</dbReference>
<comment type="catalytic activity">
    <reaction evidence="16">
        <text>1-(5Z,8Z,11Z,14Z-eicosatetraenoyl)-sn-glycerol + ATP = 1-(5Z,8Z,11Z,14Z-eicosatetraenoyl)-sn-glycero-3-phosphate + ADP + H(+)</text>
        <dbReference type="Rhea" id="RHEA:43328"/>
        <dbReference type="ChEBI" id="CHEBI:15378"/>
        <dbReference type="ChEBI" id="CHEBI:30616"/>
        <dbReference type="ChEBI" id="CHEBI:34071"/>
        <dbReference type="ChEBI" id="CHEBI:74938"/>
        <dbReference type="ChEBI" id="CHEBI:456216"/>
    </reaction>
    <physiologicalReaction direction="left-to-right" evidence="16">
        <dbReference type="Rhea" id="RHEA:43329"/>
    </physiologicalReaction>
</comment>
<evidence type="ECO:0000256" key="13">
    <source>
        <dbReference type="ARBA" id="ARBA00023136"/>
    </source>
</evidence>
<evidence type="ECO:0000256" key="3">
    <source>
        <dbReference type="ARBA" id="ARBA00004637"/>
    </source>
</evidence>
<evidence type="ECO:0000256" key="15">
    <source>
        <dbReference type="ARBA" id="ARBA00023411"/>
    </source>
</evidence>
<evidence type="ECO:0000313" key="32">
    <source>
        <dbReference type="Proteomes" id="UP001148838"/>
    </source>
</evidence>